<protein>
    <recommendedName>
        <fullName evidence="14">LRR receptor-like serine/threonine-protein kinase FLS2</fullName>
    </recommendedName>
</protein>
<gene>
    <name evidence="12" type="ORF">SASPL_157571</name>
</gene>
<evidence type="ECO:0000256" key="7">
    <source>
        <dbReference type="ARBA" id="ARBA00022840"/>
    </source>
</evidence>
<evidence type="ECO:0008006" key="14">
    <source>
        <dbReference type="Google" id="ProtNLM"/>
    </source>
</evidence>
<dbReference type="InterPro" id="IPR001611">
    <property type="entry name" value="Leu-rich_rpt"/>
</dbReference>
<dbReference type="GO" id="GO:0051707">
    <property type="term" value="P:response to other organism"/>
    <property type="evidence" value="ECO:0007669"/>
    <property type="project" value="UniProtKB-ARBA"/>
</dbReference>
<dbReference type="InterPro" id="IPR003591">
    <property type="entry name" value="Leu-rich_rpt_typical-subtyp"/>
</dbReference>
<reference evidence="12" key="2">
    <citation type="submission" date="2020-08" db="EMBL/GenBank/DDBJ databases">
        <title>Plant Genome Project.</title>
        <authorList>
            <person name="Zhang R.-G."/>
        </authorList>
    </citation>
    <scope>NUCLEOTIDE SEQUENCE</scope>
    <source>
        <strain evidence="12">Huo1</strain>
        <tissue evidence="12">Leaf</tissue>
    </source>
</reference>
<evidence type="ECO:0000256" key="5">
    <source>
        <dbReference type="ARBA" id="ARBA00022737"/>
    </source>
</evidence>
<dbReference type="InterPro" id="IPR032675">
    <property type="entry name" value="LRR_dom_sf"/>
</dbReference>
<evidence type="ECO:0000256" key="3">
    <source>
        <dbReference type="ARBA" id="ARBA00022692"/>
    </source>
</evidence>
<keyword evidence="9 11" id="KW-0472">Membrane</keyword>
<keyword evidence="13" id="KW-1185">Reference proteome</keyword>
<feature type="transmembrane region" description="Helical" evidence="11">
    <location>
        <begin position="896"/>
        <end position="918"/>
    </location>
</feature>
<keyword evidence="2" id="KW-0433">Leucine-rich repeat</keyword>
<comment type="caution">
    <text evidence="12">The sequence shown here is derived from an EMBL/GenBank/DDBJ whole genome shotgun (WGS) entry which is preliminary data.</text>
</comment>
<proteinExistence type="predicted"/>
<keyword evidence="10" id="KW-0675">Receptor</keyword>
<dbReference type="SMART" id="SM00369">
    <property type="entry name" value="LRR_TYP"/>
    <property type="match status" value="4"/>
</dbReference>
<keyword evidence="5" id="KW-0677">Repeat</keyword>
<dbReference type="GO" id="GO:0016020">
    <property type="term" value="C:membrane"/>
    <property type="evidence" value="ECO:0007669"/>
    <property type="project" value="UniProtKB-SubCell"/>
</dbReference>
<accession>A0A8X8VUP8</accession>
<dbReference type="FunFam" id="3.80.10.10:FF:000383">
    <property type="entry name" value="Leucine-rich repeat receptor protein kinase EMS1"/>
    <property type="match status" value="1"/>
</dbReference>
<dbReference type="FunFam" id="3.80.10.10:FF:000095">
    <property type="entry name" value="LRR receptor-like serine/threonine-protein kinase GSO1"/>
    <property type="match status" value="1"/>
</dbReference>
<dbReference type="Gene3D" id="3.80.10.10">
    <property type="entry name" value="Ribonuclease Inhibitor"/>
    <property type="match status" value="2"/>
</dbReference>
<dbReference type="GO" id="GO:0005524">
    <property type="term" value="F:ATP binding"/>
    <property type="evidence" value="ECO:0007669"/>
    <property type="project" value="UniProtKB-KW"/>
</dbReference>
<dbReference type="Pfam" id="PF13855">
    <property type="entry name" value="LRR_8"/>
    <property type="match status" value="1"/>
</dbReference>
<evidence type="ECO:0000256" key="9">
    <source>
        <dbReference type="ARBA" id="ARBA00023136"/>
    </source>
</evidence>
<dbReference type="Gene3D" id="3.30.200.20">
    <property type="entry name" value="Phosphorylase Kinase, domain 1"/>
    <property type="match status" value="1"/>
</dbReference>
<keyword evidence="3 11" id="KW-0812">Transmembrane</keyword>
<evidence type="ECO:0000256" key="1">
    <source>
        <dbReference type="ARBA" id="ARBA00004479"/>
    </source>
</evidence>
<organism evidence="12">
    <name type="scientific">Salvia splendens</name>
    <name type="common">Scarlet sage</name>
    <dbReference type="NCBI Taxonomy" id="180675"/>
    <lineage>
        <taxon>Eukaryota</taxon>
        <taxon>Viridiplantae</taxon>
        <taxon>Streptophyta</taxon>
        <taxon>Embryophyta</taxon>
        <taxon>Tracheophyta</taxon>
        <taxon>Spermatophyta</taxon>
        <taxon>Magnoliopsida</taxon>
        <taxon>eudicotyledons</taxon>
        <taxon>Gunneridae</taxon>
        <taxon>Pentapetalae</taxon>
        <taxon>asterids</taxon>
        <taxon>lamiids</taxon>
        <taxon>Lamiales</taxon>
        <taxon>Lamiaceae</taxon>
        <taxon>Nepetoideae</taxon>
        <taxon>Mentheae</taxon>
        <taxon>Salviinae</taxon>
        <taxon>Salvia</taxon>
        <taxon>Salvia subgen. Calosphace</taxon>
        <taxon>core Calosphace</taxon>
    </lineage>
</organism>
<keyword evidence="8 11" id="KW-1133">Transmembrane helix</keyword>
<evidence type="ECO:0000256" key="10">
    <source>
        <dbReference type="ARBA" id="ARBA00023170"/>
    </source>
</evidence>
<dbReference type="Proteomes" id="UP000298416">
    <property type="component" value="Unassembled WGS sequence"/>
</dbReference>
<evidence type="ECO:0000313" key="12">
    <source>
        <dbReference type="EMBL" id="KAG6382719.1"/>
    </source>
</evidence>
<comment type="subcellular location">
    <subcellularLocation>
        <location evidence="1">Membrane</location>
        <topology evidence="1">Single-pass type I membrane protein</topology>
    </subcellularLocation>
</comment>
<keyword evidence="4" id="KW-0732">Signal</keyword>
<evidence type="ECO:0000256" key="11">
    <source>
        <dbReference type="SAM" id="Phobius"/>
    </source>
</evidence>
<sequence length="1058" mass="116387">MEVVIDWSSSCGVVSDTREMMQLMVSSTRNIISSKPGAEVAVTNKEASRVEEEDQQIRILWQKLEAQCEAYRRRMDAEFDALKKAILDLSVSSQGRSMETTDASSGSRRVITRIKDYLRVENSRKESVEIGAQNQGILILPPARENAQMKELVFGEGIQLVVDAGIPEEYVVDLLDNMTSSQAKEIKEIKRLPIARRNASQRELAVTLNAVTNLTRLLADAQLRELATNLSVIRNLKRLFVRFPKPMVKMKLELFSLRELLREADMLGVLRKKVTCQGAHAWSLEQGLLVIELMTFNFSMLPLITLILLQSQITCFWANGAAAWSRHCYAAWFGAYPGLQSLKFVTRWRNCLGGNRKILGKLSAAVAKLSELKILSLPFNEFSGEIPDEIWGMGKLEVLDLEGNLISGALPSQFSGLAGNQLNGSIPGFVGGFRDLSGIHLSFNLLSGSIPVEIGDNCGKMQHLELSGNYLTGVIPREIAKCSGLKTLLLYSNLLEEVLPSELGQLSQLQVMDFSMEKLALPVDEYNFYEGHSLMITRLSSLRMVWVPRAMLNGDFPDCWGSCSNLETLNLAENYYSGKIPVSFSNCKKLQFLDLSSNRLGGEISDKFPVPCMDVFDVSGIIFSGSIPRFSHESCAPVKSLYGDPTGTYDPSSAYLAYFRYRAQLESSLPLSGDGDSFLVLHNFGSNSLSGPLPPMPIAERLGSQTVYAFLAGRNKLSGTFRELCWRSVFKLKCASPHTARCFQESVFWSSTSSIGNLGSLVLLNLSCNPLQGPIPISLGQLKDIKRLSLAGNNLNGSIPPSLGQLYSLEVLDLSSNSLSGEIPKYLANLRNLTVLILNNNKLLGQLPSELGNVSSISVATGNSGKHARHCFFATINSEATRRQQGGNRSLNSVEIASITSAAAVFSVFLAIVVLFFYTRKWKPRSRVSGTARKEVIVFNDIGVPLTFENVVRATGSFNASNCIGNGGFGATYKAEIAPDPSFSSYGNGFNIVAWTCMLLRQGRAKEFFTGGLWDVGPHDDLVEVLHLAMVCTDDSLSTRPTMKQVVRRLKQLQPASC</sequence>
<dbReference type="SUPFAM" id="SSF52058">
    <property type="entry name" value="L domain-like"/>
    <property type="match status" value="2"/>
</dbReference>
<dbReference type="EMBL" id="PNBA02000949">
    <property type="protein sequence ID" value="KAG6382719.1"/>
    <property type="molecule type" value="Genomic_DNA"/>
</dbReference>
<dbReference type="InterPro" id="IPR051716">
    <property type="entry name" value="Plant_RL_S/T_kinase"/>
</dbReference>
<name>A0A8X8VUP8_SALSN</name>
<evidence type="ECO:0000256" key="8">
    <source>
        <dbReference type="ARBA" id="ARBA00022989"/>
    </source>
</evidence>
<reference evidence="12" key="1">
    <citation type="submission" date="2018-01" db="EMBL/GenBank/DDBJ databases">
        <authorList>
            <person name="Mao J.F."/>
        </authorList>
    </citation>
    <scope>NUCLEOTIDE SEQUENCE</scope>
    <source>
        <strain evidence="12">Huo1</strain>
        <tissue evidence="12">Leaf</tissue>
    </source>
</reference>
<evidence type="ECO:0000256" key="4">
    <source>
        <dbReference type="ARBA" id="ARBA00022729"/>
    </source>
</evidence>
<keyword evidence="7" id="KW-0067">ATP-binding</keyword>
<dbReference type="AlphaFoldDB" id="A0A8X8VUP8"/>
<dbReference type="PANTHER" id="PTHR48053">
    <property type="entry name" value="LEUCINE RICH REPEAT FAMILY PROTEIN, EXPRESSED"/>
    <property type="match status" value="1"/>
</dbReference>
<keyword evidence="6" id="KW-0547">Nucleotide-binding</keyword>
<dbReference type="Pfam" id="PF00560">
    <property type="entry name" value="LRR_1"/>
    <property type="match status" value="6"/>
</dbReference>
<dbReference type="PANTHER" id="PTHR48053:SF164">
    <property type="entry name" value="LEUCINE-RICH REPEAT-CONTAINING N-TERMINAL PLANT-TYPE DOMAIN-CONTAINING PROTEIN"/>
    <property type="match status" value="1"/>
</dbReference>
<evidence type="ECO:0000313" key="13">
    <source>
        <dbReference type="Proteomes" id="UP000298416"/>
    </source>
</evidence>
<dbReference type="GO" id="GO:0006952">
    <property type="term" value="P:defense response"/>
    <property type="evidence" value="ECO:0007669"/>
    <property type="project" value="UniProtKB-ARBA"/>
</dbReference>
<evidence type="ECO:0000256" key="6">
    <source>
        <dbReference type="ARBA" id="ARBA00022741"/>
    </source>
</evidence>
<dbReference type="PRINTS" id="PR00019">
    <property type="entry name" value="LEURICHRPT"/>
</dbReference>
<evidence type="ECO:0000256" key="2">
    <source>
        <dbReference type="ARBA" id="ARBA00022614"/>
    </source>
</evidence>